<dbReference type="PANTHER" id="PTHR21485:SF3">
    <property type="entry name" value="N-ACYLNEURAMINATE CYTIDYLYLTRANSFERASE"/>
    <property type="match status" value="1"/>
</dbReference>
<proteinExistence type="inferred from homology"/>
<dbReference type="PANTHER" id="PTHR21485">
    <property type="entry name" value="HAD SUPERFAMILY MEMBERS CMAS AND KDSC"/>
    <property type="match status" value="1"/>
</dbReference>
<dbReference type="GO" id="GO:0019143">
    <property type="term" value="F:3-deoxy-manno-octulosonate-8-phosphatase activity"/>
    <property type="evidence" value="ECO:0007669"/>
    <property type="project" value="UniProtKB-EC"/>
</dbReference>
<keyword evidence="9 12" id="KW-0460">Magnesium</keyword>
<feature type="binding site" evidence="11">
    <location>
        <position position="106"/>
    </location>
    <ligand>
        <name>substrate</name>
    </ligand>
</feature>
<dbReference type="InterPro" id="IPR010023">
    <property type="entry name" value="KdsC_fam"/>
</dbReference>
<comment type="catalytic activity">
    <reaction evidence="1">
        <text>3-deoxy-alpha-D-manno-2-octulosonate-8-phosphate + H2O = 3-deoxy-alpha-D-manno-oct-2-ulosonate + phosphate</text>
        <dbReference type="Rhea" id="RHEA:11500"/>
        <dbReference type="ChEBI" id="CHEBI:15377"/>
        <dbReference type="ChEBI" id="CHEBI:43474"/>
        <dbReference type="ChEBI" id="CHEBI:85985"/>
        <dbReference type="ChEBI" id="CHEBI:85986"/>
        <dbReference type="EC" id="3.1.3.45"/>
    </reaction>
</comment>
<evidence type="ECO:0000256" key="8">
    <source>
        <dbReference type="ARBA" id="ARBA00022801"/>
    </source>
</evidence>
<feature type="binding site" evidence="12">
    <location>
        <position position="36"/>
    </location>
    <ligand>
        <name>Mg(2+)</name>
        <dbReference type="ChEBI" id="CHEBI:18420"/>
    </ligand>
</feature>
<organism evidence="13 14">
    <name type="scientific">Bordetella genomosp. 5</name>
    <dbReference type="NCBI Taxonomy" id="1395608"/>
    <lineage>
        <taxon>Bacteria</taxon>
        <taxon>Pseudomonadati</taxon>
        <taxon>Pseudomonadota</taxon>
        <taxon>Betaproteobacteria</taxon>
        <taxon>Burkholderiales</taxon>
        <taxon>Alcaligenaceae</taxon>
        <taxon>Bordetella</taxon>
    </lineage>
</organism>
<feature type="binding site" evidence="11">
    <location>
        <position position="82"/>
    </location>
    <ligand>
        <name>substrate</name>
    </ligand>
</feature>
<dbReference type="SFLD" id="SFLDG01136">
    <property type="entry name" value="C1.6:_Phosphoserine_Phosphatas"/>
    <property type="match status" value="1"/>
</dbReference>
<reference evidence="13 14" key="1">
    <citation type="submission" date="2017-05" db="EMBL/GenBank/DDBJ databases">
        <title>Complete and WGS of Bordetella genogroups.</title>
        <authorList>
            <person name="Spilker T."/>
            <person name="LiPuma J."/>
        </authorList>
    </citation>
    <scope>NUCLEOTIDE SEQUENCE [LARGE SCALE GENOMIC DNA]</scope>
    <source>
        <strain evidence="13 14">AU10456</strain>
    </source>
</reference>
<evidence type="ECO:0000256" key="2">
    <source>
        <dbReference type="ARBA" id="ARBA00001946"/>
    </source>
</evidence>
<feature type="binding site" evidence="11">
    <location>
        <position position="90"/>
    </location>
    <ligand>
        <name>substrate</name>
    </ligand>
</feature>
<dbReference type="EMBL" id="NEVP01000001">
    <property type="protein sequence ID" value="OZI55692.1"/>
    <property type="molecule type" value="Genomic_DNA"/>
</dbReference>
<dbReference type="Gene3D" id="3.40.50.1000">
    <property type="entry name" value="HAD superfamily/HAD-like"/>
    <property type="match status" value="1"/>
</dbReference>
<name>A0A261U2P9_9BORD</name>
<evidence type="ECO:0000256" key="1">
    <source>
        <dbReference type="ARBA" id="ARBA00000898"/>
    </source>
</evidence>
<evidence type="ECO:0000313" key="13">
    <source>
        <dbReference type="EMBL" id="OZI55692.1"/>
    </source>
</evidence>
<comment type="caution">
    <text evidence="13">The sequence shown here is derived from an EMBL/GenBank/DDBJ whole genome shotgun (WGS) entry which is preliminary data.</text>
</comment>
<comment type="cofactor">
    <cofactor evidence="2 12">
        <name>Mg(2+)</name>
        <dbReference type="ChEBI" id="CHEBI:18420"/>
    </cofactor>
</comment>
<comment type="similarity">
    <text evidence="3">Belongs to the KdsC family.</text>
</comment>
<feature type="binding site" evidence="11">
    <location>
        <position position="67"/>
    </location>
    <ligand>
        <name>substrate</name>
    </ligand>
</feature>
<keyword evidence="7 12" id="KW-0479">Metal-binding</keyword>
<dbReference type="CDD" id="cd01630">
    <property type="entry name" value="HAD_KDO-like"/>
    <property type="match status" value="1"/>
</dbReference>
<dbReference type="Pfam" id="PF08282">
    <property type="entry name" value="Hydrolase_3"/>
    <property type="match status" value="1"/>
</dbReference>
<keyword evidence="14" id="KW-1185">Reference proteome</keyword>
<keyword evidence="8" id="KW-0378">Hydrolase</keyword>
<dbReference type="Proteomes" id="UP000216913">
    <property type="component" value="Unassembled WGS sequence"/>
</dbReference>
<dbReference type="InterPro" id="IPR023214">
    <property type="entry name" value="HAD_sf"/>
</dbReference>
<dbReference type="SFLD" id="SFLDG01138">
    <property type="entry name" value="C1.6.2:_Deoxy-d-mannose-octulo"/>
    <property type="match status" value="1"/>
</dbReference>
<evidence type="ECO:0000256" key="11">
    <source>
        <dbReference type="PIRSR" id="PIRSR006118-1"/>
    </source>
</evidence>
<evidence type="ECO:0000256" key="7">
    <source>
        <dbReference type="ARBA" id="ARBA00022723"/>
    </source>
</evidence>
<dbReference type="GO" id="GO:0008781">
    <property type="term" value="F:N-acylneuraminate cytidylyltransferase activity"/>
    <property type="evidence" value="ECO:0007669"/>
    <property type="project" value="TreeGrafter"/>
</dbReference>
<dbReference type="NCBIfam" id="TIGR01670">
    <property type="entry name" value="KdsC-phosphatas"/>
    <property type="match status" value="1"/>
</dbReference>
<protein>
    <recommendedName>
        <fullName evidence="6">3-deoxy-D-manno-octulosonate 8-phosphate phosphatase KdsC</fullName>
        <ecNumber evidence="5">3.1.3.45</ecNumber>
    </recommendedName>
    <alternativeName>
        <fullName evidence="10">KDO 8-P phosphatase</fullName>
    </alternativeName>
</protein>
<dbReference type="AlphaFoldDB" id="A0A261U2P9"/>
<evidence type="ECO:0000256" key="6">
    <source>
        <dbReference type="ARBA" id="ARBA00020092"/>
    </source>
</evidence>
<evidence type="ECO:0000256" key="3">
    <source>
        <dbReference type="ARBA" id="ARBA00005893"/>
    </source>
</evidence>
<feature type="binding site" evidence="12">
    <location>
        <position position="129"/>
    </location>
    <ligand>
        <name>Mg(2+)</name>
        <dbReference type="ChEBI" id="CHEBI:18420"/>
    </ligand>
</feature>
<dbReference type="InterPro" id="IPR036412">
    <property type="entry name" value="HAD-like_sf"/>
</dbReference>
<evidence type="ECO:0000256" key="12">
    <source>
        <dbReference type="PIRSR" id="PIRSR006118-2"/>
    </source>
</evidence>
<evidence type="ECO:0000313" key="14">
    <source>
        <dbReference type="Proteomes" id="UP000216913"/>
    </source>
</evidence>
<evidence type="ECO:0000256" key="9">
    <source>
        <dbReference type="ARBA" id="ARBA00022842"/>
    </source>
</evidence>
<dbReference type="SFLD" id="SFLDS00003">
    <property type="entry name" value="Haloacid_Dehalogenase"/>
    <property type="match status" value="1"/>
</dbReference>
<dbReference type="GO" id="GO:0046872">
    <property type="term" value="F:metal ion binding"/>
    <property type="evidence" value="ECO:0007669"/>
    <property type="project" value="UniProtKB-KW"/>
</dbReference>
<dbReference type="PIRSF" id="PIRSF006118">
    <property type="entry name" value="KDO8-P_Ptase"/>
    <property type="match status" value="1"/>
</dbReference>
<feature type="binding site" evidence="11">
    <location>
        <position position="38"/>
    </location>
    <ligand>
        <name>substrate</name>
    </ligand>
</feature>
<evidence type="ECO:0000256" key="5">
    <source>
        <dbReference type="ARBA" id="ARBA00013066"/>
    </source>
</evidence>
<dbReference type="SUPFAM" id="SSF56784">
    <property type="entry name" value="HAD-like"/>
    <property type="match status" value="1"/>
</dbReference>
<comment type="subunit">
    <text evidence="4">Homotetramer.</text>
</comment>
<evidence type="ECO:0000256" key="10">
    <source>
        <dbReference type="ARBA" id="ARBA00031051"/>
    </source>
</evidence>
<sequence>MTPPSSIPHPAEALVLARVTAAVRERAAAVRLMVFDVDGVLTDGSLYYGENGEMFKRFHALDGHGLRLLMEGGLKVALITGRSGPIVDRRAAELGIADVQQGVRDKATALTELAQRHGVQLNQVGYMGDDIIDLAAMHRAGFAASVPSAPGYIAQAAHWVATQPGGSGAVRECCDLLLAAQGRLGHFLAGPALLGPGAIQ</sequence>
<dbReference type="InterPro" id="IPR050793">
    <property type="entry name" value="CMP-NeuNAc_synthase"/>
</dbReference>
<dbReference type="OrthoDB" id="9805604at2"/>
<evidence type="ECO:0000256" key="4">
    <source>
        <dbReference type="ARBA" id="ARBA00011881"/>
    </source>
</evidence>
<accession>A0A261U2P9</accession>
<gene>
    <name evidence="13" type="ORF">CAL25_03165</name>
</gene>
<dbReference type="EC" id="3.1.3.45" evidence="5"/>
<dbReference type="FunFam" id="3.40.50.1000:FF:000029">
    <property type="entry name" value="3-deoxy-D-manno-octulosonate 8-phosphate phosphatase KdsC"/>
    <property type="match status" value="1"/>
</dbReference>